<protein>
    <submittedName>
        <fullName evidence="2">Thiazole/oxazole-forming peptide maturase SagD family component</fullName>
    </submittedName>
</protein>
<keyword evidence="3" id="KW-1185">Reference proteome</keyword>
<sequence>MHHFVLPFADIIVNMPLFIGDEGVAGRTHSYEVSELTAILEGLERYCGIEPRGKRTTIHDSYQNLKDKALNPVKVGVHAKEQYAQPGFPFKPFHPNRPMNWVWGYSFLQERPILVPELLAYYSLGCGDGFVYETSNGCALGGSLEEAIFHAILEVVERDSFLMTWYAQLPLPRLDLSSANDKELQLMVDRVRVVAGYDLYFFNSTMEHGIPSVWAVAKNRKQKGMNLICAAGAHPDPIRAVKSAIHELAGMMLTLDEKLEANRKKYEKMLHDPFLVKQMEDHGMLYGLPEAEERLQFLLDDHRPLRTFEEEFKWQTKRADLTDDLQDILQKFRRLNLEVIVVDQTTPVTKRNGLYCVKVLIPGMLPMTFGHHLTRLEGLERVLRVPMELGYTKQPLTLEQLNPHPHPFP</sequence>
<dbReference type="Proteomes" id="UP000580891">
    <property type="component" value="Unassembled WGS sequence"/>
</dbReference>
<dbReference type="EMBL" id="JACDUU010000007">
    <property type="protein sequence ID" value="MBA2872575.1"/>
    <property type="molecule type" value="Genomic_DNA"/>
</dbReference>
<dbReference type="InterPro" id="IPR027624">
    <property type="entry name" value="TOMM_cyclo_SagD"/>
</dbReference>
<evidence type="ECO:0000313" key="2">
    <source>
        <dbReference type="EMBL" id="MBA2872575.1"/>
    </source>
</evidence>
<organism evidence="2 3">
    <name type="scientific">[Anoxybacillus] calidus</name>
    <dbReference type="NCBI Taxonomy" id="575178"/>
    <lineage>
        <taxon>Bacteria</taxon>
        <taxon>Bacillati</taxon>
        <taxon>Bacillota</taxon>
        <taxon>Bacilli</taxon>
        <taxon>Bacillales</taxon>
        <taxon>Anoxybacillaceae</taxon>
        <taxon>Paranoxybacillus</taxon>
    </lineage>
</organism>
<accession>A0A7W0BWG8</accession>
<dbReference type="PANTHER" id="PTHR37809:SF1">
    <property type="entry name" value="RIBOSOMAL PROTEIN S12 METHYLTHIOTRANSFERASE ACCESSORY FACTOR YCAO"/>
    <property type="match status" value="1"/>
</dbReference>
<dbReference type="Gene3D" id="3.30.40.250">
    <property type="match status" value="1"/>
</dbReference>
<feature type="domain" description="YcaO" evidence="1">
    <location>
        <begin position="26"/>
        <end position="409"/>
    </location>
</feature>
<comment type="caution">
    <text evidence="2">The sequence shown here is derived from an EMBL/GenBank/DDBJ whole genome shotgun (WGS) entry which is preliminary data.</text>
</comment>
<evidence type="ECO:0000259" key="1">
    <source>
        <dbReference type="PROSITE" id="PS51664"/>
    </source>
</evidence>
<dbReference type="InterPro" id="IPR003776">
    <property type="entry name" value="YcaO-like_dom"/>
</dbReference>
<gene>
    <name evidence="2" type="ORF">HNQ85_002886</name>
</gene>
<dbReference type="AlphaFoldDB" id="A0A7W0BWG8"/>
<dbReference type="Gene3D" id="3.30.1330.230">
    <property type="match status" value="1"/>
</dbReference>
<reference evidence="2 3" key="1">
    <citation type="submission" date="2020-07" db="EMBL/GenBank/DDBJ databases">
        <title>Genomic Encyclopedia of Type Strains, Phase IV (KMG-IV): sequencing the most valuable type-strain genomes for metagenomic binning, comparative biology and taxonomic classification.</title>
        <authorList>
            <person name="Goeker M."/>
        </authorList>
    </citation>
    <scope>NUCLEOTIDE SEQUENCE [LARGE SCALE GENOMIC DNA]</scope>
    <source>
        <strain evidence="2 3">DSM 25220</strain>
    </source>
</reference>
<dbReference type="PROSITE" id="PS51664">
    <property type="entry name" value="YCAO"/>
    <property type="match status" value="1"/>
</dbReference>
<dbReference type="Gene3D" id="3.30.160.660">
    <property type="match status" value="1"/>
</dbReference>
<evidence type="ECO:0000313" key="3">
    <source>
        <dbReference type="Proteomes" id="UP000580891"/>
    </source>
</evidence>
<dbReference type="NCBIfam" id="TIGR03604">
    <property type="entry name" value="TOMM_cyclo_SagD"/>
    <property type="match status" value="1"/>
</dbReference>
<dbReference type="Pfam" id="PF02624">
    <property type="entry name" value="YcaO"/>
    <property type="match status" value="1"/>
</dbReference>
<name>A0A7W0BWG8_9BACL</name>
<dbReference type="PANTHER" id="PTHR37809">
    <property type="entry name" value="RIBOSOMAL PROTEIN S12 METHYLTHIOTRANSFERASE ACCESSORY FACTOR YCAO"/>
    <property type="match status" value="1"/>
</dbReference>
<proteinExistence type="predicted"/>